<comment type="caution">
    <text evidence="2">The sequence shown here is derived from an EMBL/GenBank/DDBJ whole genome shotgun (WGS) entry which is preliminary data.</text>
</comment>
<dbReference type="OrthoDB" id="7476630at2"/>
<dbReference type="EMBL" id="VFSV01000029">
    <property type="protein sequence ID" value="TRD16417.1"/>
    <property type="molecule type" value="Genomic_DNA"/>
</dbReference>
<accession>A0A547PQL7</accession>
<dbReference type="AlphaFoldDB" id="A0A547PQL7"/>
<evidence type="ECO:0000313" key="3">
    <source>
        <dbReference type="Proteomes" id="UP000318590"/>
    </source>
</evidence>
<organism evidence="2 3">
    <name type="scientific">Palleronia caenipelagi</name>
    <dbReference type="NCBI Taxonomy" id="2489174"/>
    <lineage>
        <taxon>Bacteria</taxon>
        <taxon>Pseudomonadati</taxon>
        <taxon>Pseudomonadota</taxon>
        <taxon>Alphaproteobacteria</taxon>
        <taxon>Rhodobacterales</taxon>
        <taxon>Roseobacteraceae</taxon>
        <taxon>Palleronia</taxon>
    </lineage>
</organism>
<proteinExistence type="predicted"/>
<reference evidence="2 3" key="1">
    <citation type="submission" date="2019-06" db="EMBL/GenBank/DDBJ databases">
        <title>Paenimaribius caenipelagi gen. nov., sp. nov., isolated from a tidal flat.</title>
        <authorList>
            <person name="Yoon J.-H."/>
        </authorList>
    </citation>
    <scope>NUCLEOTIDE SEQUENCE [LARGE SCALE GENOMIC DNA]</scope>
    <source>
        <strain evidence="2 3">JBTF-M29</strain>
    </source>
</reference>
<feature type="domain" description="DUF6456" evidence="1">
    <location>
        <begin position="165"/>
        <end position="292"/>
    </location>
</feature>
<dbReference type="Pfam" id="PF20057">
    <property type="entry name" value="DUF6456"/>
    <property type="match status" value="1"/>
</dbReference>
<gene>
    <name evidence="2" type="ORF">FEV53_14225</name>
</gene>
<dbReference type="Proteomes" id="UP000318590">
    <property type="component" value="Unassembled WGS sequence"/>
</dbReference>
<sequence length="302" mass="32531">MRFAPEIDANWVYSGDEAPGLRRIVQLPEAALQVASSASAVVRNPCYKMGTDQINAITKEKAIDVPVTPSALNIVELLDHVKTYLAVAPGMETAVVVRDLSGGDVERLASIDHRVVESMRDKHLIVAEKTGLILRYRLSPQGQAYLNGSGAPTEEADEGSHPRAISETPLAMLARRKDKTGGPFLSPDLVKAGERLYEDAELVRITAAGGRSWEALLEEVVAGTPPRPDLTAAETRLRLALIELGPGLADVCLRVCGDCDGLESVERRMGWAARSGKIVLRIGLQSLARHYRVQGQGGDLLG</sequence>
<evidence type="ECO:0000259" key="1">
    <source>
        <dbReference type="Pfam" id="PF20057"/>
    </source>
</evidence>
<dbReference type="RefSeq" id="WP_142835487.1">
    <property type="nucleotide sequence ID" value="NZ_VFSV01000029.1"/>
</dbReference>
<keyword evidence="3" id="KW-1185">Reference proteome</keyword>
<protein>
    <submittedName>
        <fullName evidence="2">Helix-turn-helix domain-containing protein</fullName>
    </submittedName>
</protein>
<evidence type="ECO:0000313" key="2">
    <source>
        <dbReference type="EMBL" id="TRD16417.1"/>
    </source>
</evidence>
<dbReference type="InterPro" id="IPR045599">
    <property type="entry name" value="DUF6456"/>
</dbReference>
<name>A0A547PQL7_9RHOB</name>